<evidence type="ECO:0000313" key="2">
    <source>
        <dbReference type="Proteomes" id="UP000237105"/>
    </source>
</evidence>
<accession>A0A2P5DW14</accession>
<gene>
    <name evidence="1" type="ORF">PanWU01x14_026530</name>
</gene>
<dbReference type="EMBL" id="JXTB01000013">
    <property type="protein sequence ID" value="PON77492.1"/>
    <property type="molecule type" value="Genomic_DNA"/>
</dbReference>
<reference evidence="2" key="1">
    <citation type="submission" date="2016-06" db="EMBL/GenBank/DDBJ databases">
        <title>Parallel loss of symbiosis genes in relatives of nitrogen-fixing non-legume Parasponia.</title>
        <authorList>
            <person name="Van Velzen R."/>
            <person name="Holmer R."/>
            <person name="Bu F."/>
            <person name="Rutten L."/>
            <person name="Van Zeijl A."/>
            <person name="Liu W."/>
            <person name="Santuari L."/>
            <person name="Cao Q."/>
            <person name="Sharma T."/>
            <person name="Shen D."/>
            <person name="Roswanjaya Y."/>
            <person name="Wardhani T."/>
            <person name="Kalhor M.S."/>
            <person name="Jansen J."/>
            <person name="Van den Hoogen J."/>
            <person name="Gungor B."/>
            <person name="Hartog M."/>
            <person name="Hontelez J."/>
            <person name="Verver J."/>
            <person name="Yang W.-C."/>
            <person name="Schijlen E."/>
            <person name="Repin R."/>
            <person name="Schilthuizen M."/>
            <person name="Schranz E."/>
            <person name="Heidstra R."/>
            <person name="Miyata K."/>
            <person name="Fedorova E."/>
            <person name="Kohlen W."/>
            <person name="Bisseling T."/>
            <person name="Smit S."/>
            <person name="Geurts R."/>
        </authorList>
    </citation>
    <scope>NUCLEOTIDE SEQUENCE [LARGE SCALE GENOMIC DNA]</scope>
    <source>
        <strain evidence="2">cv. WU1-14</strain>
    </source>
</reference>
<name>A0A2P5DW14_PARAD</name>
<dbReference type="Proteomes" id="UP000237105">
    <property type="component" value="Unassembled WGS sequence"/>
</dbReference>
<organism evidence="1 2">
    <name type="scientific">Parasponia andersonii</name>
    <name type="common">Sponia andersonii</name>
    <dbReference type="NCBI Taxonomy" id="3476"/>
    <lineage>
        <taxon>Eukaryota</taxon>
        <taxon>Viridiplantae</taxon>
        <taxon>Streptophyta</taxon>
        <taxon>Embryophyta</taxon>
        <taxon>Tracheophyta</taxon>
        <taxon>Spermatophyta</taxon>
        <taxon>Magnoliopsida</taxon>
        <taxon>eudicotyledons</taxon>
        <taxon>Gunneridae</taxon>
        <taxon>Pentapetalae</taxon>
        <taxon>rosids</taxon>
        <taxon>fabids</taxon>
        <taxon>Rosales</taxon>
        <taxon>Cannabaceae</taxon>
        <taxon>Parasponia</taxon>
    </lineage>
</organism>
<evidence type="ECO:0000313" key="1">
    <source>
        <dbReference type="EMBL" id="PON77492.1"/>
    </source>
</evidence>
<dbReference type="AlphaFoldDB" id="A0A2P5DW14"/>
<protein>
    <submittedName>
        <fullName evidence="1">Uncharacterized protein</fullName>
    </submittedName>
</protein>
<comment type="caution">
    <text evidence="1">The sequence shown here is derived from an EMBL/GenBank/DDBJ whole genome shotgun (WGS) entry which is preliminary data.</text>
</comment>
<proteinExistence type="predicted"/>
<sequence>MDLRSMTFIGVIDIVGDLQWLLVHVIKVVNVSAIISVIKDNRLSSSHFIELSETKNKSTILSSHSRFFHSHLLDELVEVMDEGRNKLAMAGPRASCQMMSKWTLDGYDQGYIC</sequence>
<keyword evidence="2" id="KW-1185">Reference proteome</keyword>